<evidence type="ECO:0000313" key="4">
    <source>
        <dbReference type="Proteomes" id="UP000637578"/>
    </source>
</evidence>
<protein>
    <submittedName>
        <fullName evidence="3">Uncharacterized protein</fullName>
    </submittedName>
</protein>
<keyword evidence="4" id="KW-1185">Reference proteome</keyword>
<dbReference type="RefSeq" id="WP_189060685.1">
    <property type="nucleotide sequence ID" value="NZ_BMMK01000027.1"/>
</dbReference>
<name>A0A8J3FYH1_9PSEU</name>
<evidence type="ECO:0000313" key="3">
    <source>
        <dbReference type="EMBL" id="GGM71986.1"/>
    </source>
</evidence>
<comment type="caution">
    <text evidence="3">The sequence shown here is derived from an EMBL/GenBank/DDBJ whole genome shotgun (WGS) entry which is preliminary data.</text>
</comment>
<keyword evidence="2" id="KW-0732">Signal</keyword>
<evidence type="ECO:0000256" key="2">
    <source>
        <dbReference type="SAM" id="SignalP"/>
    </source>
</evidence>
<reference evidence="3" key="2">
    <citation type="submission" date="2020-09" db="EMBL/GenBank/DDBJ databases">
        <authorList>
            <person name="Sun Q."/>
            <person name="Zhou Y."/>
        </authorList>
    </citation>
    <scope>NUCLEOTIDE SEQUENCE</scope>
    <source>
        <strain evidence="3">CGMCC 4.5737</strain>
    </source>
</reference>
<dbReference type="EMBL" id="BMMK01000027">
    <property type="protein sequence ID" value="GGM71986.1"/>
    <property type="molecule type" value="Genomic_DNA"/>
</dbReference>
<sequence length="306" mass="33235">MRKCLLPRTLTRAGAVGASTALAFGVAVLGGPVPATAVAAEQSRPPAKVNHQGMPGDGIDQMVRRADVKSKYGYEELKRDVPGIQYISETGWDYDPQNKRGSARIIDPQFETDREGMWRFAARCGKESRCSFVGKLEQEKPVVAQSIPLTNGTQSPVTRSYTINTSEDRSRSETTGWTAGGSVNIGIMPKEGGANGSVTGNFSYSKQTTDTTSFGKSTSESAMYLVQPGNKGWIDVRANADRYIGWLVMNYPNSNNSYMIFPIKLDIKRAGAMAPVEWHAKEVRADPADVRNAQRSGGVARSTTRS</sequence>
<feature type="region of interest" description="Disordered" evidence="1">
    <location>
        <begin position="287"/>
        <end position="306"/>
    </location>
</feature>
<accession>A0A8J3FYH1</accession>
<dbReference type="Proteomes" id="UP000637578">
    <property type="component" value="Unassembled WGS sequence"/>
</dbReference>
<evidence type="ECO:0000256" key="1">
    <source>
        <dbReference type="SAM" id="MobiDB-lite"/>
    </source>
</evidence>
<gene>
    <name evidence="3" type="ORF">GCM10012275_48130</name>
</gene>
<dbReference type="Gene3D" id="2.170.15.10">
    <property type="entry name" value="Proaerolysin, chain A, domain 3"/>
    <property type="match status" value="1"/>
</dbReference>
<proteinExistence type="predicted"/>
<feature type="signal peptide" evidence="2">
    <location>
        <begin position="1"/>
        <end position="23"/>
    </location>
</feature>
<feature type="chain" id="PRO_5039329439" evidence="2">
    <location>
        <begin position="24"/>
        <end position="306"/>
    </location>
</feature>
<reference evidence="3" key="1">
    <citation type="journal article" date="2014" name="Int. J. Syst. Evol. Microbiol.">
        <title>Complete genome sequence of Corynebacterium casei LMG S-19264T (=DSM 44701T), isolated from a smear-ripened cheese.</title>
        <authorList>
            <consortium name="US DOE Joint Genome Institute (JGI-PGF)"/>
            <person name="Walter F."/>
            <person name="Albersmeier A."/>
            <person name="Kalinowski J."/>
            <person name="Ruckert C."/>
        </authorList>
    </citation>
    <scope>NUCLEOTIDE SEQUENCE</scope>
    <source>
        <strain evidence="3">CGMCC 4.5737</strain>
    </source>
</reference>
<organism evidence="3 4">
    <name type="scientific">Longimycelium tulufanense</name>
    <dbReference type="NCBI Taxonomy" id="907463"/>
    <lineage>
        <taxon>Bacteria</taxon>
        <taxon>Bacillati</taxon>
        <taxon>Actinomycetota</taxon>
        <taxon>Actinomycetes</taxon>
        <taxon>Pseudonocardiales</taxon>
        <taxon>Pseudonocardiaceae</taxon>
        <taxon>Longimycelium</taxon>
    </lineage>
</organism>
<dbReference type="SUPFAM" id="SSF56973">
    <property type="entry name" value="Aerolisin/ETX pore-forming domain"/>
    <property type="match status" value="1"/>
</dbReference>
<dbReference type="AlphaFoldDB" id="A0A8J3FYH1"/>